<feature type="region of interest" description="Disordered" evidence="4">
    <location>
        <begin position="454"/>
        <end position="479"/>
    </location>
</feature>
<dbReference type="Pfam" id="PF07727">
    <property type="entry name" value="RVT_2"/>
    <property type="match status" value="1"/>
</dbReference>
<evidence type="ECO:0000259" key="5">
    <source>
        <dbReference type="PROSITE" id="PS50994"/>
    </source>
</evidence>
<organism evidence="6">
    <name type="scientific">Tanacetum cinerariifolium</name>
    <name type="common">Dalmatian daisy</name>
    <name type="synonym">Chrysanthemum cinerariifolium</name>
    <dbReference type="NCBI Taxonomy" id="118510"/>
    <lineage>
        <taxon>Eukaryota</taxon>
        <taxon>Viridiplantae</taxon>
        <taxon>Streptophyta</taxon>
        <taxon>Embryophyta</taxon>
        <taxon>Tracheophyta</taxon>
        <taxon>Spermatophyta</taxon>
        <taxon>Magnoliopsida</taxon>
        <taxon>eudicotyledons</taxon>
        <taxon>Gunneridae</taxon>
        <taxon>Pentapetalae</taxon>
        <taxon>asterids</taxon>
        <taxon>campanulids</taxon>
        <taxon>Asterales</taxon>
        <taxon>Asteraceae</taxon>
        <taxon>Asteroideae</taxon>
        <taxon>Anthemideae</taxon>
        <taxon>Anthemidinae</taxon>
        <taxon>Tanacetum</taxon>
    </lineage>
</organism>
<dbReference type="InterPro" id="IPR036397">
    <property type="entry name" value="RNaseH_sf"/>
</dbReference>
<dbReference type="EMBL" id="BKCJ010001401">
    <property type="protein sequence ID" value="GEU41171.1"/>
    <property type="molecule type" value="Genomic_DNA"/>
</dbReference>
<dbReference type="InterPro" id="IPR054722">
    <property type="entry name" value="PolX-like_BBD"/>
</dbReference>
<dbReference type="GO" id="GO:0046872">
    <property type="term" value="F:metal ion binding"/>
    <property type="evidence" value="ECO:0007669"/>
    <property type="project" value="UniProtKB-KW"/>
</dbReference>
<sequence length="1798" mass="202917">MTDYSLWEVILNGDSLVLTRIIEGVLQPVAPTTVEKRLARKNELKARCTLLMALPDKHQLKFNSHKDAKTLMEAIENRFSGNTKTKKTHTLIWRNKADLEEHSLDDLFNSLKIYETEVKQSSSTSTATQNLTFVSSSHTDSTTDSVSAAASVSTACAKLPASPLLNVNSLSNAVIYSFFASQSTSPQLNNEDLKQIGVDDLKEMDLRWQMAMLTMWARRKGHLLGSVSLLRIKKPCYDWSYQAEEEPANFALMDFSSKSSSDNETCLESVEARLLVYKQNESVFEENIKLLNIDAIKRYCFAGGYHAVPPPYTETFMPPKPNRVFHTAPTAVETDHLTFNVQLSPTKSEQGLSHTTRSSAPIIEDWVSDSEKESKTKALQFVPSFAQSSEHVKTPRHSVQQIETTIPAATPVPASPKSNSSGQRRTRKACFVCKNVDHLIKDCDFHAKKIASPTHRNYAQKGDHKKNAPLTHSKPQKHRVPTVVLTQSKSGNPQQALKNKEVIDSGCSRHMTGNMSYLSEFEELNGGYVAFGGNPKGGKITGKGKIKTGQLDFDDVYFIKELKFNFFSVSQMCNKKNSVIFTDTEFLVLSFDFKLPDENQMLLRVPRENNIASCKTKPVSSVDQPLFRLHMDLFGSTLVKSLNKKSYCLVITDDYSRFTWVFFLATKDETSPILKTFITGLENQLSLKVKVIKSDNGTEFKNFDLNQFCGLKGIKREFSVPRTPRQNGIAERKNQTPIEAARTMLADSLLPIPFWAEAVNTACYVRNRVLVTKPYNETPYELLHGRTPSTGPTWLFDIDSLTRTMNYQPVHAGNQTNSGACFQDTFDAEKAEEEVDQSYMLFPVWSVGSTNPQNKAEDAAFNGKEHDFDVKKHESKVILSPIRYKDLNAEFEDCSENSSNEVNTASSTVPTVGLNSFNITNTFSADGTSNDNITYYDDEDVVSAEADFNNLESSIPVSHIPTTRIHKDHPVSQIIGDLSLTTQTRSMTRAVKDQGGLSHMFVDLPYGKRAIGTKWVYRNKKDERGIVIRNKARFVAQGHTQEEEIDYEEVKQKKDGIFISQDKYVADILRKFGLTKGKSTSTPIDIEKPLLKDPDEAYCYVLVDDKVSAVKSKFGAVSIKLDITSTSSDSPIVGVNTPRSDEDRLEIMELTIFCYIKYALTSNPHIYVSCIQQFWNIVVVKQTNDVTRLQALVDKKKVVITEAIIRDALHLDDAAGVDCLPNEEIFSKLARMGYENPSTKLTFYKAFFSSQWKFLIHTILQSMSTKCTSWNVFSLAMASAGANTTVQGDAVQELSIPSPTSSPQQPQDLPPTSQVQQTSPQSPQHQPQPQPQAHSQAADFPMTQALEIIKLKRRVKKLEKRNRVKALKLRRLYKVGTSKRIDTSDDTVMEDVKDDQVKGRQAEIYHIDMDHASKVLSMQEDETEVQEVVDVVTTAKLITEVVTAASESVTAASTTIAAAEPQVPAAIITVAPVRVDAVSTKRRKGVVIRDPEEESTTIIPADTKSKDNGKGIMVEEPKPLKKKQQVEMDEEYARKLHEELNKDINWDAAIDHVKLKAKEDPFVQRYQVMKKRPQTKAQAQKNMITYLKNVDGFRLEYFKGMSYDDIRPIFKANINETPAEKAAKRRKLNKEVEDLKRHLEIVPDEDDDVYTEATPLTRKLYISFLTLLKNFDKEDLESLWSLVKERFSTSKPNNFSDDFLLTTLRAMFEKPDGQDQVWKSQRTVHGQAKVKSWRLLESCCVHIITLSTTQLILLVERRYPLSRFTLDQMLNAVRLRVEEQSEMSLELLRFTRQQHQEG</sequence>
<dbReference type="GO" id="GO:0006508">
    <property type="term" value="P:proteolysis"/>
    <property type="evidence" value="ECO:0007669"/>
    <property type="project" value="UniProtKB-KW"/>
</dbReference>
<dbReference type="InterPro" id="IPR013103">
    <property type="entry name" value="RVT_2"/>
</dbReference>
<dbReference type="GO" id="GO:0008233">
    <property type="term" value="F:peptidase activity"/>
    <property type="evidence" value="ECO:0007669"/>
    <property type="project" value="UniProtKB-KW"/>
</dbReference>
<feature type="domain" description="Integrase catalytic" evidence="5">
    <location>
        <begin position="621"/>
        <end position="787"/>
    </location>
</feature>
<keyword evidence="1" id="KW-0645">Protease</keyword>
<feature type="compositionally biased region" description="Low complexity" evidence="4">
    <location>
        <begin position="1297"/>
        <end position="1337"/>
    </location>
</feature>
<dbReference type="InterPro" id="IPR012337">
    <property type="entry name" value="RNaseH-like_sf"/>
</dbReference>
<dbReference type="GO" id="GO:0015074">
    <property type="term" value="P:DNA integration"/>
    <property type="evidence" value="ECO:0007669"/>
    <property type="project" value="InterPro"/>
</dbReference>
<dbReference type="PANTHER" id="PTHR42648">
    <property type="entry name" value="TRANSPOSASE, PUTATIVE-RELATED"/>
    <property type="match status" value="1"/>
</dbReference>
<gene>
    <name evidence="6" type="ORF">Tci_013149</name>
</gene>
<dbReference type="Pfam" id="PF22936">
    <property type="entry name" value="Pol_BBD"/>
    <property type="match status" value="1"/>
</dbReference>
<evidence type="ECO:0000256" key="2">
    <source>
        <dbReference type="ARBA" id="ARBA00022723"/>
    </source>
</evidence>
<dbReference type="GO" id="GO:0003676">
    <property type="term" value="F:nucleic acid binding"/>
    <property type="evidence" value="ECO:0007669"/>
    <property type="project" value="InterPro"/>
</dbReference>
<keyword evidence="2" id="KW-0479">Metal-binding</keyword>
<dbReference type="SUPFAM" id="SSF53098">
    <property type="entry name" value="Ribonuclease H-like"/>
    <property type="match status" value="1"/>
</dbReference>
<protein>
    <recommendedName>
        <fullName evidence="5">Integrase catalytic domain-containing protein</fullName>
    </recommendedName>
</protein>
<evidence type="ECO:0000256" key="3">
    <source>
        <dbReference type="ARBA" id="ARBA00022801"/>
    </source>
</evidence>
<dbReference type="InterPro" id="IPR039537">
    <property type="entry name" value="Retrotran_Ty1/copia-like"/>
</dbReference>
<keyword evidence="3" id="KW-0378">Hydrolase</keyword>
<name>A0A6L2JVR5_TANCI</name>
<dbReference type="PANTHER" id="PTHR42648:SF32">
    <property type="entry name" value="RIBONUCLEASE H-LIKE DOMAIN, GAG-PRE-INTEGRASE DOMAIN PROTEIN-RELATED"/>
    <property type="match status" value="1"/>
</dbReference>
<proteinExistence type="predicted"/>
<accession>A0A6L2JVR5</accession>
<evidence type="ECO:0000256" key="1">
    <source>
        <dbReference type="ARBA" id="ARBA00022670"/>
    </source>
</evidence>
<dbReference type="Gene3D" id="3.30.420.10">
    <property type="entry name" value="Ribonuclease H-like superfamily/Ribonuclease H"/>
    <property type="match status" value="1"/>
</dbReference>
<reference evidence="6" key="1">
    <citation type="journal article" date="2019" name="Sci. Rep.">
        <title>Draft genome of Tanacetum cinerariifolium, the natural source of mosquito coil.</title>
        <authorList>
            <person name="Yamashiro T."/>
            <person name="Shiraishi A."/>
            <person name="Satake H."/>
            <person name="Nakayama K."/>
        </authorList>
    </citation>
    <scope>NUCLEOTIDE SEQUENCE</scope>
</reference>
<dbReference type="InterPro" id="IPR001584">
    <property type="entry name" value="Integrase_cat-core"/>
</dbReference>
<dbReference type="PROSITE" id="PS50994">
    <property type="entry name" value="INTEGRASE"/>
    <property type="match status" value="1"/>
</dbReference>
<feature type="region of interest" description="Disordered" evidence="4">
    <location>
        <begin position="1294"/>
        <end position="1337"/>
    </location>
</feature>
<evidence type="ECO:0000313" key="6">
    <source>
        <dbReference type="EMBL" id="GEU41171.1"/>
    </source>
</evidence>
<comment type="caution">
    <text evidence="6">The sequence shown here is derived from an EMBL/GenBank/DDBJ whole genome shotgun (WGS) entry which is preliminary data.</text>
</comment>
<dbReference type="Pfam" id="PF00665">
    <property type="entry name" value="rve"/>
    <property type="match status" value="1"/>
</dbReference>
<evidence type="ECO:0000256" key="4">
    <source>
        <dbReference type="SAM" id="MobiDB-lite"/>
    </source>
</evidence>